<dbReference type="AlphaFoldDB" id="A0A8T1LJ96"/>
<name>A0A8T1LJ96_9STRA</name>
<reference evidence="1" key="1">
    <citation type="submission" date="2018-10" db="EMBL/GenBank/DDBJ databases">
        <title>Effector identification in a new, highly contiguous assembly of the strawberry crown rot pathogen Phytophthora cactorum.</title>
        <authorList>
            <person name="Armitage A.D."/>
            <person name="Nellist C.F."/>
            <person name="Bates H."/>
            <person name="Vickerstaff R.J."/>
            <person name="Harrison R.J."/>
        </authorList>
    </citation>
    <scope>NUCLEOTIDE SEQUENCE</scope>
    <source>
        <strain evidence="1">4040</strain>
    </source>
</reference>
<protein>
    <submittedName>
        <fullName evidence="1">Uncharacterized protein</fullName>
    </submittedName>
</protein>
<proteinExistence type="predicted"/>
<dbReference type="Proteomes" id="UP000736787">
    <property type="component" value="Unassembled WGS sequence"/>
</dbReference>
<gene>
    <name evidence="1" type="ORF">PC117_g5842</name>
</gene>
<evidence type="ECO:0000313" key="1">
    <source>
        <dbReference type="EMBL" id="KAG2948715.1"/>
    </source>
</evidence>
<sequence length="106" mass="11560">MELVGELLNGQSRNAPSDGRMLYSGGMLDDGEAEEVGTPSSQRSAGKAAMFTTTACASVSSRQIHAEKSRKRRRCIICRWEGRYPTEVTNYCFVCLSVSGCTRPSC</sequence>
<dbReference type="VEuPathDB" id="FungiDB:PC110_g23855"/>
<comment type="caution">
    <text evidence="1">The sequence shown here is derived from an EMBL/GenBank/DDBJ whole genome shotgun (WGS) entry which is preliminary data.</text>
</comment>
<evidence type="ECO:0000313" key="2">
    <source>
        <dbReference type="Proteomes" id="UP000736787"/>
    </source>
</evidence>
<organism evidence="1 2">
    <name type="scientific">Phytophthora cactorum</name>
    <dbReference type="NCBI Taxonomy" id="29920"/>
    <lineage>
        <taxon>Eukaryota</taxon>
        <taxon>Sar</taxon>
        <taxon>Stramenopiles</taxon>
        <taxon>Oomycota</taxon>
        <taxon>Peronosporomycetes</taxon>
        <taxon>Peronosporales</taxon>
        <taxon>Peronosporaceae</taxon>
        <taxon>Phytophthora</taxon>
    </lineage>
</organism>
<accession>A0A8T1LJ96</accession>
<dbReference type="EMBL" id="RCMK01000105">
    <property type="protein sequence ID" value="KAG2948715.1"/>
    <property type="molecule type" value="Genomic_DNA"/>
</dbReference>